<dbReference type="STRING" id="154981.AKJ29_07935"/>
<dbReference type="PANTHER" id="PTHR45655:SF13">
    <property type="entry name" value="SOLUBLE GUANYLATE CYCLASE GCY-32-RELATED"/>
    <property type="match status" value="1"/>
</dbReference>
<organism evidence="2 3">
    <name type="scientific">Aliiroseovarius crassostreae</name>
    <dbReference type="NCBI Taxonomy" id="154981"/>
    <lineage>
        <taxon>Bacteria</taxon>
        <taxon>Pseudomonadati</taxon>
        <taxon>Pseudomonadota</taxon>
        <taxon>Alphaproteobacteria</taxon>
        <taxon>Rhodobacterales</taxon>
        <taxon>Paracoccaceae</taxon>
        <taxon>Aliiroseovarius</taxon>
    </lineage>
</organism>
<protein>
    <submittedName>
        <fullName evidence="2">Heme NO-binding protein</fullName>
    </submittedName>
</protein>
<accession>A0A0N8IB58</accession>
<feature type="domain" description="Heme NO-binding" evidence="1">
    <location>
        <begin position="2"/>
        <end position="155"/>
    </location>
</feature>
<reference evidence="2 3" key="1">
    <citation type="submission" date="2015-09" db="EMBL/GenBank/DDBJ databases">
        <title>Draft genome sequence of Aliiroseovarius crassostreae CV919-312TSm, the causative agent of Roseovarius Oyster Disease (formerly Juvenile Oyster Disease).</title>
        <authorList>
            <person name="Kessner L."/>
            <person name="Spinard E."/>
            <person name="Nelson D."/>
        </authorList>
    </citation>
    <scope>NUCLEOTIDE SEQUENCE [LARGE SCALE GENOMIC DNA]</scope>
    <source>
        <strain evidence="2 3">CV919-312</strain>
    </source>
</reference>
<sequence length="195" mass="21931">MHGLINRSFEVFLRGTYGNEFWREIVGELGLGFESFEPMFHYETNMSLEMVETAARKLGKSHETLLEDYGTFLIVDPRSSRVRRLLRFGGVNYTEFLYSLEDLPGRARLAVAELDMPEVEVDELSEGSYQVMIRHPVPGFGHVILGALRALADDYGALALLDHNGRTGDTEELMVYLLDVAHAEGRKFDLAAGAE</sequence>
<dbReference type="InterPro" id="IPR038158">
    <property type="entry name" value="H-NOX_domain_sf"/>
</dbReference>
<proteinExistence type="predicted"/>
<keyword evidence="3" id="KW-1185">Reference proteome</keyword>
<evidence type="ECO:0000259" key="1">
    <source>
        <dbReference type="Pfam" id="PF07700"/>
    </source>
</evidence>
<dbReference type="Proteomes" id="UP000050471">
    <property type="component" value="Unassembled WGS sequence"/>
</dbReference>
<dbReference type="OrthoDB" id="981203at2"/>
<dbReference type="PANTHER" id="PTHR45655">
    <property type="entry name" value="GUANYLATE CYCLASE SOLUBLE SUBUNIT BETA-2"/>
    <property type="match status" value="1"/>
</dbReference>
<dbReference type="RefSeq" id="WP_055191638.1">
    <property type="nucleotide sequence ID" value="NZ_FPBS01000005.1"/>
</dbReference>
<evidence type="ECO:0000313" key="3">
    <source>
        <dbReference type="Proteomes" id="UP000050471"/>
    </source>
</evidence>
<dbReference type="Pfam" id="PF07700">
    <property type="entry name" value="HNOB"/>
    <property type="match status" value="1"/>
</dbReference>
<comment type="caution">
    <text evidence="2">The sequence shown here is derived from an EMBL/GenBank/DDBJ whole genome shotgun (WGS) entry which is preliminary data.</text>
</comment>
<dbReference type="SUPFAM" id="SSF111126">
    <property type="entry name" value="Ligand-binding domain in the NO signalling and Golgi transport"/>
    <property type="match status" value="1"/>
</dbReference>
<name>A0A0N8IB58_9RHOB</name>
<dbReference type="InterPro" id="IPR024096">
    <property type="entry name" value="NO_sig/Golgi_transp_ligand-bd"/>
</dbReference>
<dbReference type="AlphaFoldDB" id="A0A0N8IB58"/>
<dbReference type="InterPro" id="IPR011644">
    <property type="entry name" value="Heme_NO-bd"/>
</dbReference>
<gene>
    <name evidence="2" type="ORF">AKJ29_07935</name>
</gene>
<evidence type="ECO:0000313" key="2">
    <source>
        <dbReference type="EMBL" id="KPN62187.1"/>
    </source>
</evidence>
<dbReference type="Gene3D" id="3.90.1520.10">
    <property type="entry name" value="H-NOX domain"/>
    <property type="match status" value="1"/>
</dbReference>
<dbReference type="EMBL" id="LKBA01000019">
    <property type="protein sequence ID" value="KPN62187.1"/>
    <property type="molecule type" value="Genomic_DNA"/>
</dbReference>
<dbReference type="GO" id="GO:0020037">
    <property type="term" value="F:heme binding"/>
    <property type="evidence" value="ECO:0007669"/>
    <property type="project" value="InterPro"/>
</dbReference>